<accession>A0ABS5L2H8</accession>
<dbReference type="Proteomes" id="UP000730482">
    <property type="component" value="Unassembled WGS sequence"/>
</dbReference>
<keyword evidence="4" id="KW-1185">Reference proteome</keyword>
<dbReference type="CDD" id="cd05829">
    <property type="entry name" value="Sortase_F"/>
    <property type="match status" value="1"/>
</dbReference>
<dbReference type="InterPro" id="IPR005754">
    <property type="entry name" value="Sortase"/>
</dbReference>
<dbReference type="EMBL" id="JAAFYZ010000194">
    <property type="protein sequence ID" value="MBS2552543.1"/>
    <property type="molecule type" value="Genomic_DNA"/>
</dbReference>
<evidence type="ECO:0000256" key="2">
    <source>
        <dbReference type="SAM" id="MobiDB-lite"/>
    </source>
</evidence>
<gene>
    <name evidence="3" type="ORF">KGQ19_37380</name>
</gene>
<dbReference type="RefSeq" id="WP_212018227.1">
    <property type="nucleotide sequence ID" value="NZ_JAAFYZ010000194.1"/>
</dbReference>
<dbReference type="Gene3D" id="2.40.260.10">
    <property type="entry name" value="Sortase"/>
    <property type="match status" value="1"/>
</dbReference>
<evidence type="ECO:0000313" key="3">
    <source>
        <dbReference type="EMBL" id="MBS2552543.1"/>
    </source>
</evidence>
<organism evidence="3 4">
    <name type="scientific">Catenulispora pinistramenti</name>
    <dbReference type="NCBI Taxonomy" id="2705254"/>
    <lineage>
        <taxon>Bacteria</taxon>
        <taxon>Bacillati</taxon>
        <taxon>Actinomycetota</taxon>
        <taxon>Actinomycetes</taxon>
        <taxon>Catenulisporales</taxon>
        <taxon>Catenulisporaceae</taxon>
        <taxon>Catenulispora</taxon>
    </lineage>
</organism>
<reference evidence="3 4" key="1">
    <citation type="submission" date="2020-02" db="EMBL/GenBank/DDBJ databases">
        <title>Acidophilic actinobacteria isolated from forest soil.</title>
        <authorList>
            <person name="Golinska P."/>
        </authorList>
    </citation>
    <scope>NUCLEOTIDE SEQUENCE [LARGE SCALE GENOMIC DNA]</scope>
    <source>
        <strain evidence="3 4">NL8</strain>
    </source>
</reference>
<dbReference type="InterPro" id="IPR023365">
    <property type="entry name" value="Sortase_dom-sf"/>
</dbReference>
<feature type="region of interest" description="Disordered" evidence="2">
    <location>
        <begin position="112"/>
        <end position="134"/>
    </location>
</feature>
<evidence type="ECO:0000256" key="1">
    <source>
        <dbReference type="ARBA" id="ARBA00022801"/>
    </source>
</evidence>
<dbReference type="NCBIfam" id="NF033748">
    <property type="entry name" value="class_F_sortase"/>
    <property type="match status" value="1"/>
</dbReference>
<dbReference type="SUPFAM" id="SSF63817">
    <property type="entry name" value="Sortase"/>
    <property type="match status" value="1"/>
</dbReference>
<feature type="region of interest" description="Disordered" evidence="2">
    <location>
        <begin position="57"/>
        <end position="89"/>
    </location>
</feature>
<dbReference type="Pfam" id="PF04203">
    <property type="entry name" value="Sortase"/>
    <property type="match status" value="1"/>
</dbReference>
<name>A0ABS5L2H8_9ACTN</name>
<feature type="compositionally biased region" description="Low complexity" evidence="2">
    <location>
        <begin position="64"/>
        <end position="83"/>
    </location>
</feature>
<protein>
    <submittedName>
        <fullName evidence="3">Class F sortase</fullName>
    </submittedName>
</protein>
<comment type="caution">
    <text evidence="3">The sequence shown here is derived from an EMBL/GenBank/DDBJ whole genome shotgun (WGS) entry which is preliminary data.</text>
</comment>
<dbReference type="InterPro" id="IPR042001">
    <property type="entry name" value="Sortase_F"/>
</dbReference>
<proteinExistence type="predicted"/>
<keyword evidence="1" id="KW-0378">Hydrolase</keyword>
<evidence type="ECO:0000313" key="4">
    <source>
        <dbReference type="Proteomes" id="UP000730482"/>
    </source>
</evidence>
<sequence length="352" mass="35159">MNDPTVVGIPIGSAADSAVSAAVGSPGSAVGSAVSAAVSSSPIRGAVGSAGSAVGIPGGGAGDSTGSTGSSPGGSPNSGALGAMPTENYLKPPLASRRPIFHAIGERVPEAPAAGGSHLEVGVRGGSRGSTLPPKAELAVPEARHPGRALAFASLAAVVVGSGFLVRALTLADPVPPPLPPAWANRAVGAVGHRAAPLGYARPTRVTVTRVGIHANVLALGLAQDGEIGVPPAKEPLMAAWYDRGPAPGQAGPAVITGHVDSRFAPGNRAAFYELGAVRPGDDVDVARADRRVAEFRVDSVALVPKTGFPTREVYGPTGYAALRLITCGGRYDRRTGYADNVIVYAHLVGSR</sequence>